<dbReference type="eggNOG" id="COG0179">
    <property type="taxonomic scope" value="Bacteria"/>
</dbReference>
<dbReference type="SUPFAM" id="SSF56529">
    <property type="entry name" value="FAH"/>
    <property type="match status" value="1"/>
</dbReference>
<dbReference type="AlphaFoldDB" id="A0A086Y6P4"/>
<evidence type="ECO:0000313" key="1">
    <source>
        <dbReference type="EMBL" id="KFI29944.1"/>
    </source>
</evidence>
<dbReference type="InterPro" id="IPR036663">
    <property type="entry name" value="Fumarylacetoacetase_C_sf"/>
</dbReference>
<dbReference type="Proteomes" id="UP000028826">
    <property type="component" value="Unassembled WGS sequence"/>
</dbReference>
<dbReference type="RefSeq" id="WP_051911078.1">
    <property type="nucleotide sequence ID" value="NZ_CAMIFG010000182.1"/>
</dbReference>
<name>A0A086Y6P4_9RHOB</name>
<dbReference type="OrthoDB" id="5197601at2"/>
<protein>
    <submittedName>
        <fullName evidence="1">Isomerase</fullName>
    </submittedName>
</protein>
<proteinExistence type="predicted"/>
<dbReference type="PANTHER" id="PTHR43211">
    <property type="entry name" value="FUMARYLACETOACETATE HYDROLASE"/>
    <property type="match status" value="1"/>
</dbReference>
<keyword evidence="1" id="KW-0413">Isomerase</keyword>
<organism evidence="1 2">
    <name type="scientific">Haematobacter massiliensis</name>
    <dbReference type="NCBI Taxonomy" id="195105"/>
    <lineage>
        <taxon>Bacteria</taxon>
        <taxon>Pseudomonadati</taxon>
        <taxon>Pseudomonadota</taxon>
        <taxon>Alphaproteobacteria</taxon>
        <taxon>Rhodobacterales</taxon>
        <taxon>Paracoccaceae</taxon>
        <taxon>Haematobacter</taxon>
    </lineage>
</organism>
<comment type="caution">
    <text evidence="1">The sequence shown here is derived from an EMBL/GenBank/DDBJ whole genome shotgun (WGS) entry which is preliminary data.</text>
</comment>
<evidence type="ECO:0000313" key="2">
    <source>
        <dbReference type="Proteomes" id="UP000028826"/>
    </source>
</evidence>
<dbReference type="Gene3D" id="3.90.850.10">
    <property type="entry name" value="Fumarylacetoacetase-like, C-terminal domain"/>
    <property type="match status" value="1"/>
</dbReference>
<dbReference type="PANTHER" id="PTHR43211:SF1">
    <property type="entry name" value="BLL6422 PROTEIN"/>
    <property type="match status" value="1"/>
</dbReference>
<sequence>MKLATYRSEDRVRIGVVDTEAGTILDLAAVAEGEGERQMFSSMLALIDAGEAGLDAARAQVERRTGDGEVSRPLAQASLLAPLPEPRQMRDGMSFPTHILQSGSGMGRALAEARAAGDEQEVARIMERALPELPEIYSRMPIYYFTNRLAVTGPESTVVWPRYSRVMDYELEFGIVTGRKGKDIRAQDAEDHIFGYTIFNDFSARDQQMQEMQGRLGPSKGKSFENSNALGPWIVTRDEIPDPYGLRMTARINGRTVCDSTSKGMLFSFEEILAHVSRDEWIHPGEFFGSGTVGNGCGLENGWFLSDGDTIELEVEGIGVLRNHVATAASTKEKTQ</sequence>
<dbReference type="STRING" id="195105.CN97_14460"/>
<dbReference type="InterPro" id="IPR011234">
    <property type="entry name" value="Fumarylacetoacetase-like_C"/>
</dbReference>
<dbReference type="Pfam" id="PF01557">
    <property type="entry name" value="FAA_hydrolase"/>
    <property type="match status" value="1"/>
</dbReference>
<dbReference type="EMBL" id="JGYG01000004">
    <property type="protein sequence ID" value="KFI29944.1"/>
    <property type="molecule type" value="Genomic_DNA"/>
</dbReference>
<gene>
    <name evidence="1" type="ORF">CN97_14460</name>
</gene>
<accession>A0A086Y6P4</accession>
<reference evidence="1 2" key="1">
    <citation type="submission" date="2014-03" db="EMBL/GenBank/DDBJ databases">
        <title>Genome of Haematobacter massiliensis CCUG 47968.</title>
        <authorList>
            <person name="Wang D."/>
            <person name="Wang G."/>
        </authorList>
    </citation>
    <scope>NUCLEOTIDE SEQUENCE [LARGE SCALE GENOMIC DNA]</scope>
    <source>
        <strain evidence="1 2">CCUG 47968</strain>
    </source>
</reference>
<dbReference type="GO" id="GO:0016853">
    <property type="term" value="F:isomerase activity"/>
    <property type="evidence" value="ECO:0007669"/>
    <property type="project" value="UniProtKB-KW"/>
</dbReference>
<keyword evidence="2" id="KW-1185">Reference proteome</keyword>